<dbReference type="InterPro" id="IPR051121">
    <property type="entry name" value="FAH"/>
</dbReference>
<evidence type="ECO:0000313" key="4">
    <source>
        <dbReference type="EMBL" id="RJT41449.1"/>
    </source>
</evidence>
<dbReference type="GO" id="GO:0046872">
    <property type="term" value="F:metal ion binding"/>
    <property type="evidence" value="ECO:0007669"/>
    <property type="project" value="UniProtKB-KW"/>
</dbReference>
<dbReference type="AlphaFoldDB" id="A0A3A5LAY9"/>
<dbReference type="GO" id="GO:0016787">
    <property type="term" value="F:hydrolase activity"/>
    <property type="evidence" value="ECO:0007669"/>
    <property type="project" value="UniProtKB-KW"/>
</dbReference>
<evidence type="ECO:0000259" key="3">
    <source>
        <dbReference type="Pfam" id="PF01557"/>
    </source>
</evidence>
<gene>
    <name evidence="4" type="ORF">D3227_06625</name>
</gene>
<sequence length="334" mass="36081">MTDITFKIGTFSTGGRRPFAGLVIGDLVVDVAEALASARRHTGWEPPATPDLGSMDAILGDWERHFEILQTLAGKIAAEGRGGFQDAAHAWADLRVLPPVPHPSKILNSAANYSGHVKEMRSYTTTNNLDPAKAFSGKKDGAEPYLFLKAPSALCGAFDDIVLPSEDDQIDWEAELAVVIGTTGKGIRADRAMNHVAGFMVFNDVSCRNRLFRKDRENFRTDWLSSKSFDTFAPTGPYLVPKAFLPDHSALRITLKVNGELKQDGLAGEMIFGTEEQIEFASARMTLHPGDIFATGTIGGVGQGSSTYLKVGDVIETEIDGLGCQRNPVVGPRS</sequence>
<reference evidence="4 5" key="1">
    <citation type="submission" date="2018-09" db="EMBL/GenBank/DDBJ databases">
        <title>Mesorhizobium carmichaelinearum sp. nov. isolated from Carmichaelinea spp. root nodules in New Zealand.</title>
        <authorList>
            <person name="De Meyer S.E."/>
        </authorList>
    </citation>
    <scope>NUCLEOTIDE SEQUENCE [LARGE SCALE GENOMIC DNA]</scope>
    <source>
        <strain evidence="4 5">ICMP19557</strain>
    </source>
</reference>
<dbReference type="Gene3D" id="3.90.850.10">
    <property type="entry name" value="Fumarylacetoacetase-like, C-terminal domain"/>
    <property type="match status" value="1"/>
</dbReference>
<keyword evidence="5" id="KW-1185">Reference proteome</keyword>
<dbReference type="EMBL" id="QZWZ01000003">
    <property type="protein sequence ID" value="RJT41449.1"/>
    <property type="molecule type" value="Genomic_DNA"/>
</dbReference>
<dbReference type="PANTHER" id="PTHR42796:SF4">
    <property type="entry name" value="FUMARYLACETOACETATE HYDROLASE DOMAIN-CONTAINING PROTEIN 2A"/>
    <property type="match status" value="1"/>
</dbReference>
<dbReference type="Pfam" id="PF01557">
    <property type="entry name" value="FAA_hydrolase"/>
    <property type="match status" value="1"/>
</dbReference>
<keyword evidence="2" id="KW-0479">Metal-binding</keyword>
<dbReference type="InterPro" id="IPR036663">
    <property type="entry name" value="Fumarylacetoacetase_C_sf"/>
</dbReference>
<proteinExistence type="inferred from homology"/>
<evidence type="ECO:0000256" key="1">
    <source>
        <dbReference type="ARBA" id="ARBA00010211"/>
    </source>
</evidence>
<name>A0A3A5LAY9_9HYPH</name>
<dbReference type="GO" id="GO:0044281">
    <property type="term" value="P:small molecule metabolic process"/>
    <property type="evidence" value="ECO:0007669"/>
    <property type="project" value="UniProtKB-ARBA"/>
</dbReference>
<dbReference type="Proteomes" id="UP000272706">
    <property type="component" value="Unassembled WGS sequence"/>
</dbReference>
<accession>A0A3A5LAY9</accession>
<keyword evidence="4" id="KW-0378">Hydrolase</keyword>
<dbReference type="InterPro" id="IPR011234">
    <property type="entry name" value="Fumarylacetoacetase-like_C"/>
</dbReference>
<comment type="caution">
    <text evidence="4">The sequence shown here is derived from an EMBL/GenBank/DDBJ whole genome shotgun (WGS) entry which is preliminary data.</text>
</comment>
<comment type="similarity">
    <text evidence="1">Belongs to the FAH family.</text>
</comment>
<evidence type="ECO:0000313" key="5">
    <source>
        <dbReference type="Proteomes" id="UP000272706"/>
    </source>
</evidence>
<organism evidence="4 5">
    <name type="scientific">Mesorhizobium waimense</name>
    <dbReference type="NCBI Taxonomy" id="1300307"/>
    <lineage>
        <taxon>Bacteria</taxon>
        <taxon>Pseudomonadati</taxon>
        <taxon>Pseudomonadota</taxon>
        <taxon>Alphaproteobacteria</taxon>
        <taxon>Hyphomicrobiales</taxon>
        <taxon>Phyllobacteriaceae</taxon>
        <taxon>Mesorhizobium</taxon>
    </lineage>
</organism>
<dbReference type="PANTHER" id="PTHR42796">
    <property type="entry name" value="FUMARYLACETOACETATE HYDROLASE DOMAIN-CONTAINING PROTEIN 2A-RELATED"/>
    <property type="match status" value="1"/>
</dbReference>
<feature type="domain" description="Fumarylacetoacetase-like C-terminal" evidence="3">
    <location>
        <begin position="105"/>
        <end position="330"/>
    </location>
</feature>
<evidence type="ECO:0000256" key="2">
    <source>
        <dbReference type="ARBA" id="ARBA00022723"/>
    </source>
</evidence>
<dbReference type="RefSeq" id="WP_120013303.1">
    <property type="nucleotide sequence ID" value="NZ_QZWZ01000003.1"/>
</dbReference>
<dbReference type="OrthoDB" id="5197601at2"/>
<dbReference type="SUPFAM" id="SSF56529">
    <property type="entry name" value="FAH"/>
    <property type="match status" value="1"/>
</dbReference>
<protein>
    <submittedName>
        <fullName evidence="4">FAA hydrolase family protein</fullName>
    </submittedName>
</protein>